<evidence type="ECO:0000256" key="1">
    <source>
        <dbReference type="ARBA" id="ARBA00001968"/>
    </source>
</evidence>
<name>A0AA89BZY9_PINIB</name>
<dbReference type="Pfam" id="PF13359">
    <property type="entry name" value="DDE_Tnp_4"/>
    <property type="match status" value="1"/>
</dbReference>
<evidence type="ECO:0000313" key="4">
    <source>
        <dbReference type="EMBL" id="KAK3102870.1"/>
    </source>
</evidence>
<dbReference type="PANTHER" id="PTHR23080">
    <property type="entry name" value="THAP DOMAIN PROTEIN"/>
    <property type="match status" value="1"/>
</dbReference>
<accession>A0AA89BZY9</accession>
<gene>
    <name evidence="4" type="ORF">FSP39_014561</name>
</gene>
<comment type="cofactor">
    <cofactor evidence="1">
        <name>a divalent metal cation</name>
        <dbReference type="ChEBI" id="CHEBI:60240"/>
    </cofactor>
</comment>
<evidence type="ECO:0000259" key="3">
    <source>
        <dbReference type="Pfam" id="PF13359"/>
    </source>
</evidence>
<evidence type="ECO:0000256" key="2">
    <source>
        <dbReference type="ARBA" id="ARBA00022723"/>
    </source>
</evidence>
<proteinExistence type="predicted"/>
<feature type="domain" description="DDE Tnp4" evidence="3">
    <location>
        <begin position="16"/>
        <end position="184"/>
    </location>
</feature>
<organism evidence="4 5">
    <name type="scientific">Pinctada imbricata</name>
    <name type="common">Atlantic pearl-oyster</name>
    <name type="synonym">Pinctada martensii</name>
    <dbReference type="NCBI Taxonomy" id="66713"/>
    <lineage>
        <taxon>Eukaryota</taxon>
        <taxon>Metazoa</taxon>
        <taxon>Spiralia</taxon>
        <taxon>Lophotrochozoa</taxon>
        <taxon>Mollusca</taxon>
        <taxon>Bivalvia</taxon>
        <taxon>Autobranchia</taxon>
        <taxon>Pteriomorphia</taxon>
        <taxon>Pterioida</taxon>
        <taxon>Pterioidea</taxon>
        <taxon>Pteriidae</taxon>
        <taxon>Pinctada</taxon>
    </lineage>
</organism>
<keyword evidence="5" id="KW-1185">Reference proteome</keyword>
<dbReference type="EMBL" id="VSWD01000005">
    <property type="protein sequence ID" value="KAK3102870.1"/>
    <property type="molecule type" value="Genomic_DNA"/>
</dbReference>
<reference evidence="4" key="1">
    <citation type="submission" date="2019-08" db="EMBL/GenBank/DDBJ databases">
        <title>The improved chromosome-level genome for the pearl oyster Pinctada fucata martensii using PacBio sequencing and Hi-C.</title>
        <authorList>
            <person name="Zheng Z."/>
        </authorList>
    </citation>
    <scope>NUCLEOTIDE SEQUENCE</scope>
    <source>
        <strain evidence="4">ZZ-2019</strain>
        <tissue evidence="4">Adductor muscle</tissue>
    </source>
</reference>
<dbReference type="Proteomes" id="UP001186944">
    <property type="component" value="Unassembled WGS sequence"/>
</dbReference>
<dbReference type="AlphaFoldDB" id="A0AA89BZY9"/>
<keyword evidence="2" id="KW-0479">Metal-binding</keyword>
<evidence type="ECO:0000313" key="5">
    <source>
        <dbReference type="Proteomes" id="UP001186944"/>
    </source>
</evidence>
<protein>
    <recommendedName>
        <fullName evidence="3">DDE Tnp4 domain-containing protein</fullName>
    </recommendedName>
</protein>
<dbReference type="GO" id="GO:0046872">
    <property type="term" value="F:metal ion binding"/>
    <property type="evidence" value="ECO:0007669"/>
    <property type="project" value="UniProtKB-KW"/>
</dbReference>
<sequence>MPTNYRKDFPTTFAIVDCTEMKIQKPSSLKAQSQTYSDYKSCNTLKALVACDPRGSIIFSSMLFSGSMSDKDVFVKSKFKETLQNLIEEGFLNRGDGFMADKGFNIKEEVESVGLELNIPPFAQSGKQMDQHDALYTKKIAMHRVHVERAIRRIKSFKLLSGRIPLSLTSNVNQIWYVCSFLTNFMPPCIKEK</sequence>
<comment type="caution">
    <text evidence="4">The sequence shown here is derived from an EMBL/GenBank/DDBJ whole genome shotgun (WGS) entry which is preliminary data.</text>
</comment>
<dbReference type="InterPro" id="IPR027806">
    <property type="entry name" value="HARBI1_dom"/>
</dbReference>